<proteinExistence type="predicted"/>
<organism evidence="1 2">
    <name type="scientific">Listeria booriae</name>
    <dbReference type="NCBI Taxonomy" id="1552123"/>
    <lineage>
        <taxon>Bacteria</taxon>
        <taxon>Bacillati</taxon>
        <taxon>Bacillota</taxon>
        <taxon>Bacilli</taxon>
        <taxon>Bacillales</taxon>
        <taxon>Listeriaceae</taxon>
        <taxon>Listeria</taxon>
    </lineage>
</organism>
<evidence type="ECO:0000313" key="1">
    <source>
        <dbReference type="EMBL" id="MBC1616438.1"/>
    </source>
</evidence>
<dbReference type="EMBL" id="JAARSH010000005">
    <property type="protein sequence ID" value="MBC1616438.1"/>
    <property type="molecule type" value="Genomic_DNA"/>
</dbReference>
<dbReference type="Proteomes" id="UP000574104">
    <property type="component" value="Unassembled WGS sequence"/>
</dbReference>
<sequence length="69" mass="8222">MATEMGDLRKDLKNINDDIMQYRVLMINKPERAKDLSKVLEHSLQRREYIENETAKLLAEIGWERSFNL</sequence>
<evidence type="ECO:0000313" key="2">
    <source>
        <dbReference type="Proteomes" id="UP000574104"/>
    </source>
</evidence>
<protein>
    <submittedName>
        <fullName evidence="1">Uncharacterized protein</fullName>
    </submittedName>
</protein>
<name>A0A842AKE0_9LIST</name>
<accession>A0A842AKE0</accession>
<reference evidence="1 2" key="1">
    <citation type="submission" date="2020-03" db="EMBL/GenBank/DDBJ databases">
        <title>Soil Listeria distribution.</title>
        <authorList>
            <person name="Liao J."/>
            <person name="Wiedmann M."/>
        </authorList>
    </citation>
    <scope>NUCLEOTIDE SEQUENCE [LARGE SCALE GENOMIC DNA]</scope>
    <source>
        <strain evidence="1 2">FSL L7-1299</strain>
    </source>
</reference>
<gene>
    <name evidence="1" type="ORF">HB904_09580</name>
</gene>
<dbReference type="AlphaFoldDB" id="A0A842AKE0"/>
<dbReference type="RefSeq" id="WP_185434416.1">
    <property type="nucleotide sequence ID" value="NZ_JAARSH010000005.1"/>
</dbReference>
<comment type="caution">
    <text evidence="1">The sequence shown here is derived from an EMBL/GenBank/DDBJ whole genome shotgun (WGS) entry which is preliminary data.</text>
</comment>